<dbReference type="OrthoDB" id="1730210at2"/>
<evidence type="ECO:0008006" key="3">
    <source>
        <dbReference type="Google" id="ProtNLM"/>
    </source>
</evidence>
<organism evidence="1 2">
    <name type="scientific">Caldicellulosiruptor acetigenus (strain ATCC 700853 / DSM 12137 / I77R1B)</name>
    <name type="common">Caldicellulosiruptor kristjanssonii</name>
    <dbReference type="NCBI Taxonomy" id="632335"/>
    <lineage>
        <taxon>Bacteria</taxon>
        <taxon>Bacillati</taxon>
        <taxon>Bacillota</taxon>
        <taxon>Bacillota incertae sedis</taxon>
        <taxon>Caldicellulosiruptorales</taxon>
        <taxon>Caldicellulosiruptoraceae</taxon>
        <taxon>Caldicellulosiruptor</taxon>
    </lineage>
</organism>
<sequence>MSNLLKNRLKEVIDNLSEDELTEVVNFIEYLKFKDEKEENEILNDVELMESIKRGLKDLENGDVYDFEDVYK</sequence>
<dbReference type="AlphaFoldDB" id="E4S6U3"/>
<proteinExistence type="predicted"/>
<dbReference type="STRING" id="632335.Calkr_2265"/>
<name>E4S6U3_CALA7</name>
<evidence type="ECO:0000313" key="2">
    <source>
        <dbReference type="Proteomes" id="UP000009256"/>
    </source>
</evidence>
<reference evidence="1 2" key="2">
    <citation type="journal article" date="2011" name="J. Bacteriol.">
        <title>Complete genome sequences for the anaerobic, extremely thermophilic plant biomass-degrading bacteria Caldicellulosiruptor hydrothermalis, Caldicellulosiruptor kristjanssonii, Caldicellulosiruptor kronotskyensis, Caldicellulosiruptor owensenis, and Caldicellulosiruptor lactoaceticus.</title>
        <authorList>
            <person name="Blumer-Schuette S.E."/>
            <person name="Ozdemir I."/>
            <person name="Mistry D."/>
            <person name="Lucas S."/>
            <person name="Lapidus A."/>
            <person name="Cheng J.F."/>
            <person name="Goodwin L.A."/>
            <person name="Pitluck S."/>
            <person name="Land M.L."/>
            <person name="Hauser L.J."/>
            <person name="Woyke T."/>
            <person name="Mikhailova N."/>
            <person name="Pati A."/>
            <person name="Kyrpides N.C."/>
            <person name="Ivanova N."/>
            <person name="Detter J.C."/>
            <person name="Walston-Davenport K."/>
            <person name="Han S."/>
            <person name="Adams M.W."/>
            <person name="Kelly R.M."/>
        </authorList>
    </citation>
    <scope>NUCLEOTIDE SEQUENCE [LARGE SCALE GENOMIC DNA]</scope>
    <source>
        <strain evidence="2">ATCC 700853 / DSM 12137 / I77R1B</strain>
    </source>
</reference>
<dbReference type="EMBL" id="CP002326">
    <property type="protein sequence ID" value="ADQ41726.1"/>
    <property type="molecule type" value="Genomic_DNA"/>
</dbReference>
<keyword evidence="2" id="KW-1185">Reference proteome</keyword>
<protein>
    <recommendedName>
        <fullName evidence="3">DUF2281 domain-containing protein</fullName>
    </recommendedName>
</protein>
<dbReference type="HOGENOM" id="CLU_180596_0_0_9"/>
<gene>
    <name evidence="1" type="ordered locus">Calkr_2265</name>
</gene>
<accession>E4S6U3</accession>
<dbReference type="KEGG" id="cki:Calkr_2265"/>
<dbReference type="RefSeq" id="WP_013433447.1">
    <property type="nucleotide sequence ID" value="NC_014721.1"/>
</dbReference>
<dbReference type="Proteomes" id="UP000009256">
    <property type="component" value="Chromosome"/>
</dbReference>
<reference key="1">
    <citation type="submission" date="2010-11" db="EMBL/GenBank/DDBJ databases">
        <title>Complete sequence of chromosome of Caldicellulosiruptor kristjanssonii 177R1B.</title>
        <authorList>
            <consortium name="US DOE Joint Genome Institute"/>
            <person name="Lucas S."/>
            <person name="Copeland A."/>
            <person name="Lapidus A."/>
            <person name="Cheng J.-F."/>
            <person name="Bruce D."/>
            <person name="Goodwin L."/>
            <person name="Pitluck S."/>
            <person name="Davenport K."/>
            <person name="Detter J.C."/>
            <person name="Han C."/>
            <person name="Tapia R."/>
            <person name="Land M."/>
            <person name="Hauser L."/>
            <person name="Jeffries C."/>
            <person name="Kyrpides N."/>
            <person name="Ivanova N."/>
            <person name="Mikhailova N."/>
            <person name="Blumer-Schuette S.E."/>
            <person name="Kelly R.M."/>
            <person name="Woyke T."/>
        </authorList>
    </citation>
    <scope>NUCLEOTIDE SEQUENCE</scope>
    <source>
        <strain>177R1B</strain>
    </source>
</reference>
<evidence type="ECO:0000313" key="1">
    <source>
        <dbReference type="EMBL" id="ADQ41726.1"/>
    </source>
</evidence>